<sequence length="230" mass="27072">MYQISNNIYCQKDILDLEIPTKLLTNPYYDYPYLIIENFFSQKILKELCEMLKSNSDVEDAKIRKINDLNILDKKLDKSIRKTKIHKLPKRYLNIYEKKFIFHQKKIEEFFKLALTTSTKVQVLQYTEGCFYKAHSDDSNMIVKDDKLVGFLPVALQRKITTVLFLDDEYEGGELVFNYLYDKDGNVVQLKGRSGDMIVFLSNPVYTHEVKEVISGNRFTLVQWHDAIIN</sequence>
<dbReference type="PANTHER" id="PTHR10869">
    <property type="entry name" value="PROLYL 4-HYDROXYLASE ALPHA SUBUNIT"/>
    <property type="match status" value="1"/>
</dbReference>
<accession>A0AAX2AIC8</accession>
<comment type="cofactor">
    <cofactor evidence="1">
        <name>L-ascorbate</name>
        <dbReference type="ChEBI" id="CHEBI:38290"/>
    </cofactor>
</comment>
<keyword evidence="5" id="KW-0560">Oxidoreductase</keyword>
<dbReference type="InterPro" id="IPR044862">
    <property type="entry name" value="Pro_4_hyd_alph_FE2OG_OXY"/>
</dbReference>
<keyword evidence="2" id="KW-0479">Metal-binding</keyword>
<dbReference type="GO" id="GO:0051213">
    <property type="term" value="F:dioxygenase activity"/>
    <property type="evidence" value="ECO:0007669"/>
    <property type="project" value="UniProtKB-KW"/>
</dbReference>
<dbReference type="KEGG" id="amyt:AMYT_0137"/>
<proteinExistence type="predicted"/>
<dbReference type="RefSeq" id="WP_114840656.1">
    <property type="nucleotide sequence ID" value="NZ_CP031219.1"/>
</dbReference>
<dbReference type="PROSITE" id="PS51471">
    <property type="entry name" value="FE2OG_OXY"/>
    <property type="match status" value="1"/>
</dbReference>
<keyword evidence="6" id="KW-0408">Iron</keyword>
<gene>
    <name evidence="8" type="ORF">CP985_04230</name>
</gene>
<dbReference type="EMBL" id="NXID01000010">
    <property type="protein sequence ID" value="RXK16370.1"/>
    <property type="molecule type" value="Genomic_DNA"/>
</dbReference>
<evidence type="ECO:0000256" key="2">
    <source>
        <dbReference type="ARBA" id="ARBA00022723"/>
    </source>
</evidence>
<evidence type="ECO:0000256" key="4">
    <source>
        <dbReference type="ARBA" id="ARBA00022964"/>
    </source>
</evidence>
<dbReference type="Gene3D" id="2.60.120.620">
    <property type="entry name" value="q2cbj1_9rhob like domain"/>
    <property type="match status" value="1"/>
</dbReference>
<evidence type="ECO:0000313" key="9">
    <source>
        <dbReference type="Proteomes" id="UP000290092"/>
    </source>
</evidence>
<protein>
    <recommendedName>
        <fullName evidence="7">Fe2OG dioxygenase domain-containing protein</fullName>
    </recommendedName>
</protein>
<evidence type="ECO:0000256" key="3">
    <source>
        <dbReference type="ARBA" id="ARBA00022896"/>
    </source>
</evidence>
<dbReference type="GO" id="GO:0031418">
    <property type="term" value="F:L-ascorbic acid binding"/>
    <property type="evidence" value="ECO:0007669"/>
    <property type="project" value="UniProtKB-KW"/>
</dbReference>
<dbReference type="PANTHER" id="PTHR10869:SF246">
    <property type="entry name" value="TRANSMEMBRANE PROLYL 4-HYDROXYLASE"/>
    <property type="match status" value="1"/>
</dbReference>
<dbReference type="InterPro" id="IPR006620">
    <property type="entry name" value="Pro_4_hyd_alph"/>
</dbReference>
<organism evidence="8 9">
    <name type="scientific">Malaciobacter mytili LMG 24559</name>
    <dbReference type="NCBI Taxonomy" id="1032238"/>
    <lineage>
        <taxon>Bacteria</taxon>
        <taxon>Pseudomonadati</taxon>
        <taxon>Campylobacterota</taxon>
        <taxon>Epsilonproteobacteria</taxon>
        <taxon>Campylobacterales</taxon>
        <taxon>Arcobacteraceae</taxon>
        <taxon>Malaciobacter</taxon>
    </lineage>
</organism>
<dbReference type="GO" id="GO:0016705">
    <property type="term" value="F:oxidoreductase activity, acting on paired donors, with incorporation or reduction of molecular oxygen"/>
    <property type="evidence" value="ECO:0007669"/>
    <property type="project" value="InterPro"/>
</dbReference>
<evidence type="ECO:0000256" key="1">
    <source>
        <dbReference type="ARBA" id="ARBA00001961"/>
    </source>
</evidence>
<evidence type="ECO:0000259" key="7">
    <source>
        <dbReference type="PROSITE" id="PS51471"/>
    </source>
</evidence>
<reference evidence="8 9" key="1">
    <citation type="submission" date="2017-09" db="EMBL/GenBank/DDBJ databases">
        <title>Genomics of the genus Arcobacter.</title>
        <authorList>
            <person name="Perez-Cataluna A."/>
            <person name="Figueras M.J."/>
            <person name="Salas-Masso N."/>
        </authorList>
    </citation>
    <scope>NUCLEOTIDE SEQUENCE [LARGE SCALE GENOMIC DNA]</scope>
    <source>
        <strain evidence="8 9">CECT 7386</strain>
    </source>
</reference>
<keyword evidence="9" id="KW-1185">Reference proteome</keyword>
<dbReference type="GO" id="GO:0005506">
    <property type="term" value="F:iron ion binding"/>
    <property type="evidence" value="ECO:0007669"/>
    <property type="project" value="InterPro"/>
</dbReference>
<dbReference type="SMART" id="SM00702">
    <property type="entry name" value="P4Hc"/>
    <property type="match status" value="1"/>
</dbReference>
<dbReference type="Proteomes" id="UP000290092">
    <property type="component" value="Unassembled WGS sequence"/>
</dbReference>
<comment type="caution">
    <text evidence="8">The sequence shown here is derived from an EMBL/GenBank/DDBJ whole genome shotgun (WGS) entry which is preliminary data.</text>
</comment>
<keyword evidence="4" id="KW-0223">Dioxygenase</keyword>
<evidence type="ECO:0000313" key="8">
    <source>
        <dbReference type="EMBL" id="RXK16370.1"/>
    </source>
</evidence>
<keyword evidence="3" id="KW-0847">Vitamin C</keyword>
<dbReference type="Pfam" id="PF13640">
    <property type="entry name" value="2OG-FeII_Oxy_3"/>
    <property type="match status" value="1"/>
</dbReference>
<dbReference type="InterPro" id="IPR045054">
    <property type="entry name" value="P4HA-like"/>
</dbReference>
<evidence type="ECO:0000256" key="6">
    <source>
        <dbReference type="ARBA" id="ARBA00023004"/>
    </source>
</evidence>
<dbReference type="InterPro" id="IPR005123">
    <property type="entry name" value="Oxoglu/Fe-dep_dioxygenase_dom"/>
</dbReference>
<evidence type="ECO:0000256" key="5">
    <source>
        <dbReference type="ARBA" id="ARBA00023002"/>
    </source>
</evidence>
<name>A0AAX2AIC8_9BACT</name>
<feature type="domain" description="Fe2OG dioxygenase" evidence="7">
    <location>
        <begin position="117"/>
        <end position="227"/>
    </location>
</feature>
<dbReference type="AlphaFoldDB" id="A0AAX2AIC8"/>